<dbReference type="RefSeq" id="XP_007767249.1">
    <property type="nucleotide sequence ID" value="XM_007769059.1"/>
</dbReference>
<comment type="caution">
    <text evidence="1">The sequence shown here is derived from an EMBL/GenBank/DDBJ whole genome shotgun (WGS) entry which is preliminary data.</text>
</comment>
<dbReference type="KEGG" id="cput:CONPUDRAFT_164442"/>
<dbReference type="Proteomes" id="UP000053558">
    <property type="component" value="Unassembled WGS sequence"/>
</dbReference>
<keyword evidence="2" id="KW-1185">Reference proteome</keyword>
<proteinExistence type="predicted"/>
<accession>A0A5M3MWL6</accession>
<dbReference type="OrthoDB" id="3543113at2759"/>
<evidence type="ECO:0000313" key="2">
    <source>
        <dbReference type="Proteomes" id="UP000053558"/>
    </source>
</evidence>
<protein>
    <recommendedName>
        <fullName evidence="3">F-box domain-containing protein</fullName>
    </recommendedName>
</protein>
<evidence type="ECO:0000313" key="1">
    <source>
        <dbReference type="EMBL" id="EIW83516.1"/>
    </source>
</evidence>
<gene>
    <name evidence="1" type="ORF">CONPUDRAFT_164442</name>
</gene>
<evidence type="ECO:0008006" key="3">
    <source>
        <dbReference type="Google" id="ProtNLM"/>
    </source>
</evidence>
<name>A0A5M3MWL6_CONPW</name>
<sequence>MHPALTLEEILRDICLYFKYIGPGEAREGRQALTSLAKTCRAISAVSLDVLWSSIHFYALFSALPCRAFQVKVNVPRKDCITGFDRSLVRASEWVRFHQYTSRIQQLSLADDPLAQLLVLCQLFPSRFNTEHSFPNLQRLLLPRYHRGNIPWQTLNVFLLPTLREIQLSSYSDGVSAFLRSIPQHSMLLNSLHAFSMSTVGWSAEVGAAYEEALPQMRSLKYYWGPGVSQSYLRQISTLPSLRHMTLMMQEPLYQGPAPPLHSLAFPVLSKLRLCRVNFGMALGIFKGIKDDEHEYSRVLSINIDSMTSPSTGDLHELSAVLARFELLESIVLSVRASRRNEESVSLATIRPLLRCSSLKEVDIETRMNVSFTDTDIEAMGEAWHLLEVLKLNSDTYCKTPPQLTLDGIRVLLSMCPRLRRVGLALRVPGSDRDSPQWRLNRLEEDRAAGRSAEILSSFRLGYSQIIDPTFFCAVMSQLAPNIDYVELLGPDIPTMVCPILRGVKEAQKMAQERNGHISEWSWNELDARLLPLVRR</sequence>
<dbReference type="SUPFAM" id="SSF52047">
    <property type="entry name" value="RNI-like"/>
    <property type="match status" value="1"/>
</dbReference>
<organism evidence="1 2">
    <name type="scientific">Coniophora puteana (strain RWD-64-598)</name>
    <name type="common">Brown rot fungus</name>
    <dbReference type="NCBI Taxonomy" id="741705"/>
    <lineage>
        <taxon>Eukaryota</taxon>
        <taxon>Fungi</taxon>
        <taxon>Dikarya</taxon>
        <taxon>Basidiomycota</taxon>
        <taxon>Agaricomycotina</taxon>
        <taxon>Agaricomycetes</taxon>
        <taxon>Agaricomycetidae</taxon>
        <taxon>Boletales</taxon>
        <taxon>Coniophorineae</taxon>
        <taxon>Coniophoraceae</taxon>
        <taxon>Coniophora</taxon>
    </lineage>
</organism>
<dbReference type="Gene3D" id="3.80.10.10">
    <property type="entry name" value="Ribonuclease Inhibitor"/>
    <property type="match status" value="1"/>
</dbReference>
<dbReference type="EMBL" id="JH711576">
    <property type="protein sequence ID" value="EIW83516.1"/>
    <property type="molecule type" value="Genomic_DNA"/>
</dbReference>
<dbReference type="GeneID" id="19205134"/>
<dbReference type="InterPro" id="IPR032675">
    <property type="entry name" value="LRR_dom_sf"/>
</dbReference>
<dbReference type="AlphaFoldDB" id="A0A5M3MWL6"/>
<reference evidence="2" key="1">
    <citation type="journal article" date="2012" name="Science">
        <title>The Paleozoic origin of enzymatic lignin decomposition reconstructed from 31 fungal genomes.</title>
        <authorList>
            <person name="Floudas D."/>
            <person name="Binder M."/>
            <person name="Riley R."/>
            <person name="Barry K."/>
            <person name="Blanchette R.A."/>
            <person name="Henrissat B."/>
            <person name="Martinez A.T."/>
            <person name="Otillar R."/>
            <person name="Spatafora J.W."/>
            <person name="Yadav J.S."/>
            <person name="Aerts A."/>
            <person name="Benoit I."/>
            <person name="Boyd A."/>
            <person name="Carlson A."/>
            <person name="Copeland A."/>
            <person name="Coutinho P.M."/>
            <person name="de Vries R.P."/>
            <person name="Ferreira P."/>
            <person name="Findley K."/>
            <person name="Foster B."/>
            <person name="Gaskell J."/>
            <person name="Glotzer D."/>
            <person name="Gorecki P."/>
            <person name="Heitman J."/>
            <person name="Hesse C."/>
            <person name="Hori C."/>
            <person name="Igarashi K."/>
            <person name="Jurgens J.A."/>
            <person name="Kallen N."/>
            <person name="Kersten P."/>
            <person name="Kohler A."/>
            <person name="Kuees U."/>
            <person name="Kumar T.K.A."/>
            <person name="Kuo A."/>
            <person name="LaButti K."/>
            <person name="Larrondo L.F."/>
            <person name="Lindquist E."/>
            <person name="Ling A."/>
            <person name="Lombard V."/>
            <person name="Lucas S."/>
            <person name="Lundell T."/>
            <person name="Martin R."/>
            <person name="McLaughlin D.J."/>
            <person name="Morgenstern I."/>
            <person name="Morin E."/>
            <person name="Murat C."/>
            <person name="Nagy L.G."/>
            <person name="Nolan M."/>
            <person name="Ohm R.A."/>
            <person name="Patyshakuliyeva A."/>
            <person name="Rokas A."/>
            <person name="Ruiz-Duenas F.J."/>
            <person name="Sabat G."/>
            <person name="Salamov A."/>
            <person name="Samejima M."/>
            <person name="Schmutz J."/>
            <person name="Slot J.C."/>
            <person name="St John F."/>
            <person name="Stenlid J."/>
            <person name="Sun H."/>
            <person name="Sun S."/>
            <person name="Syed K."/>
            <person name="Tsang A."/>
            <person name="Wiebenga A."/>
            <person name="Young D."/>
            <person name="Pisabarro A."/>
            <person name="Eastwood D.C."/>
            <person name="Martin F."/>
            <person name="Cullen D."/>
            <person name="Grigoriev I.V."/>
            <person name="Hibbett D.S."/>
        </authorList>
    </citation>
    <scope>NUCLEOTIDE SEQUENCE [LARGE SCALE GENOMIC DNA]</scope>
    <source>
        <strain evidence="2">RWD-64-598 SS2</strain>
    </source>
</reference>